<organism evidence="1">
    <name type="scientific">Dyadobacter sp. 676</name>
    <dbReference type="NCBI Taxonomy" id="3088362"/>
    <lineage>
        <taxon>Bacteria</taxon>
        <taxon>Pseudomonadati</taxon>
        <taxon>Bacteroidota</taxon>
        <taxon>Cytophagia</taxon>
        <taxon>Cytophagales</taxon>
        <taxon>Spirosomataceae</taxon>
        <taxon>Dyadobacter</taxon>
    </lineage>
</organism>
<dbReference type="AlphaFoldDB" id="A0AAU8FI61"/>
<dbReference type="PROSITE" id="PS51257">
    <property type="entry name" value="PROKAR_LIPOPROTEIN"/>
    <property type="match status" value="1"/>
</dbReference>
<dbReference type="RefSeq" id="WP_353718562.1">
    <property type="nucleotide sequence ID" value="NZ_CP159289.1"/>
</dbReference>
<sequence>MAGNHKRFSKAQQLLWLTIPLFSVIMFSCSNHTHKNDVKPEEKIFPEIHTGVATFHPLGGVIETFSVNFDKTGNIPIDEYGVVYAFLPEATSVDLVVDGPYPAAKFKVAAKVGVNIESFKIGFPTGMHALSYRAYVKLKGGEVQYADNHFTKTY</sequence>
<name>A0AAU8FI61_9BACT</name>
<evidence type="ECO:0000313" key="1">
    <source>
        <dbReference type="EMBL" id="XCH23236.1"/>
    </source>
</evidence>
<reference evidence="1" key="1">
    <citation type="submission" date="2024-06" db="EMBL/GenBank/DDBJ databases">
        <title>Sequencing and assembly of the genome of Dyadobacter sp. strain 676, a symbiont of Cyamopsis tetragonoloba.</title>
        <authorList>
            <person name="Guro P."/>
            <person name="Sazanova A."/>
            <person name="Kuznetsova I."/>
            <person name="Belimov A."/>
            <person name="Safronova V."/>
        </authorList>
    </citation>
    <scope>NUCLEOTIDE SEQUENCE</scope>
    <source>
        <strain evidence="1">676</strain>
    </source>
</reference>
<dbReference type="EMBL" id="CP159289">
    <property type="protein sequence ID" value="XCH23236.1"/>
    <property type="molecule type" value="Genomic_DNA"/>
</dbReference>
<protein>
    <submittedName>
        <fullName evidence="1">Uncharacterized protein</fullName>
    </submittedName>
</protein>
<gene>
    <name evidence="1" type="ORF">ABV298_23340</name>
</gene>
<proteinExistence type="predicted"/>
<accession>A0AAU8FI61</accession>